<proteinExistence type="predicted"/>
<dbReference type="AlphaFoldDB" id="A0A2Z7ASX0"/>
<dbReference type="Proteomes" id="UP000250235">
    <property type="component" value="Unassembled WGS sequence"/>
</dbReference>
<organism evidence="1 2">
    <name type="scientific">Dorcoceras hygrometricum</name>
    <dbReference type="NCBI Taxonomy" id="472368"/>
    <lineage>
        <taxon>Eukaryota</taxon>
        <taxon>Viridiplantae</taxon>
        <taxon>Streptophyta</taxon>
        <taxon>Embryophyta</taxon>
        <taxon>Tracheophyta</taxon>
        <taxon>Spermatophyta</taxon>
        <taxon>Magnoliopsida</taxon>
        <taxon>eudicotyledons</taxon>
        <taxon>Gunneridae</taxon>
        <taxon>Pentapetalae</taxon>
        <taxon>asterids</taxon>
        <taxon>lamiids</taxon>
        <taxon>Lamiales</taxon>
        <taxon>Gesneriaceae</taxon>
        <taxon>Didymocarpoideae</taxon>
        <taxon>Trichosporeae</taxon>
        <taxon>Loxocarpinae</taxon>
        <taxon>Dorcoceras</taxon>
    </lineage>
</organism>
<dbReference type="SUPFAM" id="SSF52047">
    <property type="entry name" value="RNI-like"/>
    <property type="match status" value="1"/>
</dbReference>
<dbReference type="PANTHER" id="PTHR13382">
    <property type="entry name" value="MITOCHONDRIAL ATP SYNTHASE COUPLING FACTOR B"/>
    <property type="match status" value="1"/>
</dbReference>
<dbReference type="PANTHER" id="PTHR13382:SF21">
    <property type="entry name" value="OS12G0601000 PROTEIN"/>
    <property type="match status" value="1"/>
</dbReference>
<name>A0A2Z7ASX0_9LAMI</name>
<reference evidence="1 2" key="1">
    <citation type="journal article" date="2015" name="Proc. Natl. Acad. Sci. U.S.A.">
        <title>The resurrection genome of Boea hygrometrica: A blueprint for survival of dehydration.</title>
        <authorList>
            <person name="Xiao L."/>
            <person name="Yang G."/>
            <person name="Zhang L."/>
            <person name="Yang X."/>
            <person name="Zhao S."/>
            <person name="Ji Z."/>
            <person name="Zhou Q."/>
            <person name="Hu M."/>
            <person name="Wang Y."/>
            <person name="Chen M."/>
            <person name="Xu Y."/>
            <person name="Jin H."/>
            <person name="Xiao X."/>
            <person name="Hu G."/>
            <person name="Bao F."/>
            <person name="Hu Y."/>
            <person name="Wan P."/>
            <person name="Li L."/>
            <person name="Deng X."/>
            <person name="Kuang T."/>
            <person name="Xiang C."/>
            <person name="Zhu J.K."/>
            <person name="Oliver M.J."/>
            <person name="He Y."/>
        </authorList>
    </citation>
    <scope>NUCLEOTIDE SEQUENCE [LARGE SCALE GENOMIC DNA]</scope>
    <source>
        <strain evidence="2">cv. XS01</strain>
    </source>
</reference>
<gene>
    <name evidence="1" type="ORF">F511_09041</name>
</gene>
<protein>
    <submittedName>
        <fullName evidence="1">F-box/LRR-repeat protein 17</fullName>
    </submittedName>
</protein>
<evidence type="ECO:0000313" key="2">
    <source>
        <dbReference type="Proteomes" id="UP000250235"/>
    </source>
</evidence>
<keyword evidence="2" id="KW-1185">Reference proteome</keyword>
<sequence>MPIFTDNNADVSTPLSATTAVEASDKFTCDSDATLDNSTLHLVRPIPPGSLRRALSFDDESVIEEELEEEEGMDSELDLESAKLPASCLWTRRFWRAAVELRLNVEARTQFGFVGSVLQKCTGLVKPSLRFGRLASGPLISRSCSCIAFSCPSLQSLDIFTFDSSVNRITGGNFFMLLNSFGDELSRFIAQKKFLASLKMEGSCNLGSLMFSSTSLSSICLSDLQTLSKTVFNFPNLREISFAFSWQENDRTDITSIKDALGRSCPKLKISTLFQFGCPMLQGLRMLSLVFGSEITDASVAAIVSSFTKLELLDLSGSSISDSGIGMICNVYPGTLLKLLLALCPNNASSGIQFAAAQLPHLDLMDCGMTICDPNPEKPTFIVDLDKICY</sequence>
<dbReference type="Gene3D" id="3.80.10.10">
    <property type="entry name" value="Ribonuclease Inhibitor"/>
    <property type="match status" value="1"/>
</dbReference>
<accession>A0A2Z7ASX0</accession>
<dbReference type="InterPro" id="IPR050648">
    <property type="entry name" value="F-box_LRR-repeat"/>
</dbReference>
<dbReference type="OrthoDB" id="6362633at2759"/>
<evidence type="ECO:0000313" key="1">
    <source>
        <dbReference type="EMBL" id="KZV22519.1"/>
    </source>
</evidence>
<dbReference type="EMBL" id="KV014362">
    <property type="protein sequence ID" value="KZV22519.1"/>
    <property type="molecule type" value="Genomic_DNA"/>
</dbReference>
<dbReference type="GO" id="GO:0005737">
    <property type="term" value="C:cytoplasm"/>
    <property type="evidence" value="ECO:0007669"/>
    <property type="project" value="TreeGrafter"/>
</dbReference>
<dbReference type="InterPro" id="IPR032675">
    <property type="entry name" value="LRR_dom_sf"/>
</dbReference>